<dbReference type="Proteomes" id="UP001216674">
    <property type="component" value="Unassembled WGS sequence"/>
</dbReference>
<evidence type="ECO:0000313" key="2">
    <source>
        <dbReference type="Proteomes" id="UP001216674"/>
    </source>
</evidence>
<organism evidence="1 2">
    <name type="scientific">Cupriavidus basilensis</name>
    <dbReference type="NCBI Taxonomy" id="68895"/>
    <lineage>
        <taxon>Bacteria</taxon>
        <taxon>Pseudomonadati</taxon>
        <taxon>Pseudomonadota</taxon>
        <taxon>Betaproteobacteria</taxon>
        <taxon>Burkholderiales</taxon>
        <taxon>Burkholderiaceae</taxon>
        <taxon>Cupriavidus</taxon>
    </lineage>
</organism>
<evidence type="ECO:0000313" key="1">
    <source>
        <dbReference type="EMBL" id="MDF3832518.1"/>
    </source>
</evidence>
<comment type="caution">
    <text evidence="1">The sequence shown here is derived from an EMBL/GenBank/DDBJ whole genome shotgun (WGS) entry which is preliminary data.</text>
</comment>
<proteinExistence type="predicted"/>
<dbReference type="InterPro" id="IPR025459">
    <property type="entry name" value="DUF4279"/>
</dbReference>
<reference evidence="1 2" key="1">
    <citation type="submission" date="2023-03" db="EMBL/GenBank/DDBJ databases">
        <title>Draft assemblies of triclosan tolerant bacteria isolated from returned activated sludge.</title>
        <authorList>
            <person name="Van Hamelsveld S."/>
        </authorList>
    </citation>
    <scope>NUCLEOTIDE SEQUENCE [LARGE SCALE GENOMIC DNA]</scope>
    <source>
        <strain evidence="1 2">GW210010_S58</strain>
    </source>
</reference>
<gene>
    <name evidence="1" type="ORF">P3W85_06100</name>
</gene>
<sequence>MPRYDFAVSLRLIHPTIDPEEITQALSLTPDRMYKAGTPRQTPKGTPLEGVYRETYWYTQLVPEGERSSTVELLEEFLSGLSERFQPYSDFFARVRAEGGRVELFIGTFGDRNYGFEFSPQLLGVLGTLGISLSFDVYPGA</sequence>
<name>A0ABT6AIT9_9BURK</name>
<dbReference type="Pfam" id="PF14106">
    <property type="entry name" value="DUF4279"/>
    <property type="match status" value="1"/>
</dbReference>
<dbReference type="EMBL" id="JARJLM010000105">
    <property type="protein sequence ID" value="MDF3832518.1"/>
    <property type="molecule type" value="Genomic_DNA"/>
</dbReference>
<keyword evidence="2" id="KW-1185">Reference proteome</keyword>
<dbReference type="RefSeq" id="WP_017227158.1">
    <property type="nucleotide sequence ID" value="NZ_JARJLM010000105.1"/>
</dbReference>
<protein>
    <submittedName>
        <fullName evidence="1">DUF4279 domain-containing protein</fullName>
    </submittedName>
</protein>
<accession>A0ABT6AIT9</accession>